<dbReference type="Pfam" id="PF07833">
    <property type="entry name" value="Cu_amine_oxidN1"/>
    <property type="match status" value="1"/>
</dbReference>
<feature type="signal peptide" evidence="1">
    <location>
        <begin position="1"/>
        <end position="25"/>
    </location>
</feature>
<organism evidence="3 4">
    <name type="scientific">Candidatus Aphodoplasma excrementigallinarum</name>
    <dbReference type="NCBI Taxonomy" id="2840673"/>
    <lineage>
        <taxon>Bacteria</taxon>
        <taxon>Bacillati</taxon>
        <taxon>Bacillota</taxon>
        <taxon>Clostridia</taxon>
        <taxon>Eubacteriales</taxon>
        <taxon>Candidatus Aphodoplasma</taxon>
    </lineage>
</organism>
<proteinExistence type="predicted"/>
<evidence type="ECO:0000259" key="2">
    <source>
        <dbReference type="Pfam" id="PF07833"/>
    </source>
</evidence>
<dbReference type="EMBL" id="DVOF01000050">
    <property type="protein sequence ID" value="HIV02251.1"/>
    <property type="molecule type" value="Genomic_DNA"/>
</dbReference>
<reference evidence="3" key="1">
    <citation type="submission" date="2020-10" db="EMBL/GenBank/DDBJ databases">
        <authorList>
            <person name="Gilroy R."/>
        </authorList>
    </citation>
    <scope>NUCLEOTIDE SEQUENCE</scope>
    <source>
        <strain evidence="3">4920</strain>
    </source>
</reference>
<dbReference type="Proteomes" id="UP000886743">
    <property type="component" value="Unassembled WGS sequence"/>
</dbReference>
<dbReference type="Gene3D" id="3.30.457.10">
    <property type="entry name" value="Copper amine oxidase-like, N-terminal domain"/>
    <property type="match status" value="1"/>
</dbReference>
<feature type="domain" description="Copper amine oxidase-like N-terminal" evidence="2">
    <location>
        <begin position="604"/>
        <end position="689"/>
    </location>
</feature>
<sequence length="697" mass="73402">MKQGLAKILTAILLLNLFAFSGVSAQEPSVLYINGAAVNFAEGADGAPMIGLAELAALGLSYTQLENGVSITDGERTASLFAESSVVLVDGKPAPYANAVNASDGQVERVNAWLLCDLFGLASPEQGYAAAQDTAVASSVEETVSGNIVLPEGYSLKGRVYITVMLRSAAFPYAVEASTVVQMGSWQTSAGFTLTMPNDMEKGIWLSYQIYSDVSGIYEMGYYAAAGTTIDRAKADVLTGGASGLEFPLVATSPVQAEVLMPGGRSAAGNIRATVYVVPNITMGTGSSYTISSDGGVVIAQGADSGSVTFDLPLQDNVQYKLGLRFMTGDDTVYNTVYYREGGATSSRQSAAYVTGQIGSITLPLLEQRRISGVVEHAAQACEIIAIGQDESGVYKDIDDAVFYTKAYSSAQTGAFELEIPADITDYILGIKYIAADMTYLQYYSENGLVANIQDADVVHAGSDVSGLVIDASSTYTGTPVRLLGYTLESGGTFQIGYENTSGVQQAGVTAFAAYYGSNNRLLGVSKVTTDIAANQSGTLQFSTAPAGGQTIARAKVFIWDEALTPVSDVKQIDWSIDTQRYAGLYVNNAKCSVSPDNFFYTCGALMASKELAAEALGLSVSAEGGAVTFARNADRVTLTCGSLTAEVNGKPVMLEAMPMQAGQTVMVPLLSVAEFFGYTSNYYNQTSQCLYLAEHK</sequence>
<keyword evidence="1" id="KW-0732">Signal</keyword>
<dbReference type="InterPro" id="IPR012854">
    <property type="entry name" value="Cu_amine_oxidase-like_N"/>
</dbReference>
<dbReference type="SUPFAM" id="SSF55383">
    <property type="entry name" value="Copper amine oxidase, domain N"/>
    <property type="match status" value="1"/>
</dbReference>
<feature type="chain" id="PRO_5038363340" evidence="1">
    <location>
        <begin position="26"/>
        <end position="697"/>
    </location>
</feature>
<protein>
    <submittedName>
        <fullName evidence="3">Copper amine oxidase N-terminal domain-containing protein</fullName>
    </submittedName>
</protein>
<dbReference type="AlphaFoldDB" id="A0A9D1NGR0"/>
<name>A0A9D1NGR0_9FIRM</name>
<evidence type="ECO:0000256" key="1">
    <source>
        <dbReference type="SAM" id="SignalP"/>
    </source>
</evidence>
<accession>A0A9D1NGR0</accession>
<dbReference type="InterPro" id="IPR036582">
    <property type="entry name" value="Mao_N_sf"/>
</dbReference>
<evidence type="ECO:0000313" key="3">
    <source>
        <dbReference type="EMBL" id="HIV02251.1"/>
    </source>
</evidence>
<evidence type="ECO:0000313" key="4">
    <source>
        <dbReference type="Proteomes" id="UP000886743"/>
    </source>
</evidence>
<comment type="caution">
    <text evidence="3">The sequence shown here is derived from an EMBL/GenBank/DDBJ whole genome shotgun (WGS) entry which is preliminary data.</text>
</comment>
<reference evidence="3" key="2">
    <citation type="journal article" date="2021" name="PeerJ">
        <title>Extensive microbial diversity within the chicken gut microbiome revealed by metagenomics and culture.</title>
        <authorList>
            <person name="Gilroy R."/>
            <person name="Ravi A."/>
            <person name="Getino M."/>
            <person name="Pursley I."/>
            <person name="Horton D.L."/>
            <person name="Alikhan N.F."/>
            <person name="Baker D."/>
            <person name="Gharbi K."/>
            <person name="Hall N."/>
            <person name="Watson M."/>
            <person name="Adriaenssens E.M."/>
            <person name="Foster-Nyarko E."/>
            <person name="Jarju S."/>
            <person name="Secka A."/>
            <person name="Antonio M."/>
            <person name="Oren A."/>
            <person name="Chaudhuri R.R."/>
            <person name="La Ragione R."/>
            <person name="Hildebrand F."/>
            <person name="Pallen M.J."/>
        </authorList>
    </citation>
    <scope>NUCLEOTIDE SEQUENCE</scope>
    <source>
        <strain evidence="3">4920</strain>
    </source>
</reference>
<gene>
    <name evidence="3" type="ORF">IAC74_01650</name>
</gene>